<feature type="binding site" evidence="7">
    <location>
        <begin position="328"/>
        <end position="332"/>
    </location>
    <ligand>
        <name>ATP</name>
        <dbReference type="ChEBI" id="CHEBI:30616"/>
    </ligand>
</feature>
<evidence type="ECO:0000256" key="3">
    <source>
        <dbReference type="ARBA" id="ARBA00022723"/>
    </source>
</evidence>
<evidence type="ECO:0000256" key="7">
    <source>
        <dbReference type="HAMAP-Rule" id="MF_00020"/>
    </source>
</evidence>
<comment type="pathway">
    <text evidence="7">Metabolic intermediate biosynthesis; acetyl-CoA biosynthesis; acetyl-CoA from acetate: step 1/2.</text>
</comment>
<dbReference type="InterPro" id="IPR023865">
    <property type="entry name" value="Aliphatic_acid_kinase_CS"/>
</dbReference>
<dbReference type="PANTHER" id="PTHR21060">
    <property type="entry name" value="ACETATE KINASE"/>
    <property type="match status" value="1"/>
</dbReference>
<dbReference type="InterPro" id="IPR004372">
    <property type="entry name" value="Ac/propionate_kinase"/>
</dbReference>
<evidence type="ECO:0000256" key="1">
    <source>
        <dbReference type="ARBA" id="ARBA00008748"/>
    </source>
</evidence>
<feature type="binding site" evidence="7">
    <location>
        <begin position="204"/>
        <end position="208"/>
    </location>
    <ligand>
        <name>ATP</name>
        <dbReference type="ChEBI" id="CHEBI:30616"/>
    </ligand>
</feature>
<evidence type="ECO:0000256" key="4">
    <source>
        <dbReference type="ARBA" id="ARBA00022741"/>
    </source>
</evidence>
<keyword evidence="7" id="KW-0963">Cytoplasm</keyword>
<dbReference type="GO" id="GO:0005524">
    <property type="term" value="F:ATP binding"/>
    <property type="evidence" value="ECO:0007669"/>
    <property type="project" value="UniProtKB-KW"/>
</dbReference>
<evidence type="ECO:0000256" key="2">
    <source>
        <dbReference type="ARBA" id="ARBA00022679"/>
    </source>
</evidence>
<dbReference type="Proteomes" id="UP000294192">
    <property type="component" value="Unassembled WGS sequence"/>
</dbReference>
<evidence type="ECO:0000256" key="5">
    <source>
        <dbReference type="ARBA" id="ARBA00022777"/>
    </source>
</evidence>
<comment type="caution">
    <text evidence="9">The sequence shown here is derived from an EMBL/GenBank/DDBJ whole genome shotgun (WGS) entry which is preliminary data.</text>
</comment>
<evidence type="ECO:0000313" key="10">
    <source>
        <dbReference type="Proteomes" id="UP000294192"/>
    </source>
</evidence>
<dbReference type="GO" id="GO:0006083">
    <property type="term" value="P:acetate metabolic process"/>
    <property type="evidence" value="ECO:0007669"/>
    <property type="project" value="TreeGrafter"/>
</dbReference>
<dbReference type="InterPro" id="IPR000890">
    <property type="entry name" value="Aliphatic_acid_kin_short-chain"/>
</dbReference>
<dbReference type="PROSITE" id="PS01075">
    <property type="entry name" value="ACETATE_KINASE_1"/>
    <property type="match status" value="1"/>
</dbReference>
<feature type="binding site" evidence="7">
    <location>
        <position position="89"/>
    </location>
    <ligand>
        <name>substrate</name>
    </ligand>
</feature>
<dbReference type="PIRSF" id="PIRSF000722">
    <property type="entry name" value="Acetate_prop_kin"/>
    <property type="match status" value="1"/>
</dbReference>
<dbReference type="Gene3D" id="3.30.420.40">
    <property type="match status" value="2"/>
</dbReference>
<dbReference type="UniPathway" id="UPA00340">
    <property type="reaction ID" value="UER00458"/>
</dbReference>
<dbReference type="GO" id="GO:0008776">
    <property type="term" value="F:acetate kinase activity"/>
    <property type="evidence" value="ECO:0007669"/>
    <property type="project" value="UniProtKB-UniRule"/>
</dbReference>
<feature type="active site" description="Proton donor/acceptor" evidence="7">
    <location>
        <position position="146"/>
    </location>
</feature>
<dbReference type="PRINTS" id="PR00471">
    <property type="entry name" value="ACETATEKNASE"/>
</dbReference>
<dbReference type="CDD" id="cd24010">
    <property type="entry name" value="ASKHA_NBD_AcK_PK"/>
    <property type="match status" value="1"/>
</dbReference>
<gene>
    <name evidence="7" type="primary">ackA</name>
    <name evidence="9" type="ORF">C4B24_00485</name>
</gene>
<keyword evidence="2 7" id="KW-0808">Transferase</keyword>
<keyword evidence="3 7" id="KW-0479">Metal-binding</keyword>
<comment type="similarity">
    <text evidence="1 7 8">Belongs to the acetokinase family.</text>
</comment>
<accession>A0A4R0XMT6</accession>
<protein>
    <recommendedName>
        <fullName evidence="7">Acetate kinase</fullName>
        <ecNumber evidence="7">2.7.2.1</ecNumber>
    </recommendedName>
    <alternativeName>
        <fullName evidence="7">Acetokinase</fullName>
    </alternativeName>
</protein>
<keyword evidence="10" id="KW-1185">Reference proteome</keyword>
<dbReference type="AlphaFoldDB" id="A0A4R0XMT6"/>
<dbReference type="RefSeq" id="WP_131598285.1">
    <property type="nucleotide sequence ID" value="NZ_CBDBYK010000005.1"/>
</dbReference>
<proteinExistence type="inferred from homology"/>
<keyword evidence="5 7" id="KW-0418">Kinase</keyword>
<keyword evidence="6 7" id="KW-0067">ATP-binding</keyword>
<comment type="cofactor">
    <cofactor evidence="7">
        <name>Mg(2+)</name>
        <dbReference type="ChEBI" id="CHEBI:18420"/>
    </cofactor>
    <cofactor evidence="7">
        <name>Mn(2+)</name>
        <dbReference type="ChEBI" id="CHEBI:29035"/>
    </cofactor>
    <text evidence="7">Mg(2+). Can also accept Mn(2+).</text>
</comment>
<feature type="binding site" evidence="7">
    <location>
        <position position="382"/>
    </location>
    <ligand>
        <name>Mg(2+)</name>
        <dbReference type="ChEBI" id="CHEBI:18420"/>
    </ligand>
</feature>
<name>A0A4R0XMT6_9MOLU</name>
<keyword evidence="4 7" id="KW-0547">Nucleotide-binding</keyword>
<dbReference type="NCBIfam" id="TIGR00016">
    <property type="entry name" value="ackA"/>
    <property type="match status" value="1"/>
</dbReference>
<dbReference type="Pfam" id="PF00871">
    <property type="entry name" value="Acetate_kinase"/>
    <property type="match status" value="1"/>
</dbReference>
<dbReference type="InterPro" id="IPR043129">
    <property type="entry name" value="ATPase_NBD"/>
</dbReference>
<comment type="subcellular location">
    <subcellularLocation>
        <location evidence="7">Cytoplasm</location>
    </subcellularLocation>
</comment>
<dbReference type="EC" id="2.7.2.1" evidence="7"/>
<feature type="binding site" evidence="7">
    <location>
        <begin position="279"/>
        <end position="281"/>
    </location>
    <ligand>
        <name>ATP</name>
        <dbReference type="ChEBI" id="CHEBI:30616"/>
    </ligand>
</feature>
<dbReference type="PANTHER" id="PTHR21060:SF15">
    <property type="entry name" value="ACETATE KINASE-RELATED"/>
    <property type="match status" value="1"/>
</dbReference>
<comment type="function">
    <text evidence="7">Catalyzes the formation of acetyl phosphate from acetate and ATP. Can also catalyze the reverse reaction.</text>
</comment>
<evidence type="ECO:0000256" key="6">
    <source>
        <dbReference type="ARBA" id="ARBA00022840"/>
    </source>
</evidence>
<feature type="site" description="Transition state stabilizer" evidence="7">
    <location>
        <position position="237"/>
    </location>
</feature>
<feature type="binding site" evidence="7">
    <location>
        <position position="9"/>
    </location>
    <ligand>
        <name>Mg(2+)</name>
        <dbReference type="ChEBI" id="CHEBI:18420"/>
    </ligand>
</feature>
<feature type="binding site" evidence="7">
    <location>
        <position position="16"/>
    </location>
    <ligand>
        <name>ATP</name>
        <dbReference type="ChEBI" id="CHEBI:30616"/>
    </ligand>
</feature>
<feature type="site" description="Transition state stabilizer" evidence="7">
    <location>
        <position position="178"/>
    </location>
</feature>
<dbReference type="GO" id="GO:0005737">
    <property type="term" value="C:cytoplasm"/>
    <property type="evidence" value="ECO:0007669"/>
    <property type="project" value="UniProtKB-SubCell"/>
</dbReference>
<dbReference type="GO" id="GO:0006085">
    <property type="term" value="P:acetyl-CoA biosynthetic process"/>
    <property type="evidence" value="ECO:0007669"/>
    <property type="project" value="UniProtKB-UniRule"/>
</dbReference>
<evidence type="ECO:0000256" key="8">
    <source>
        <dbReference type="RuleBase" id="RU003835"/>
    </source>
</evidence>
<evidence type="ECO:0000313" key="9">
    <source>
        <dbReference type="EMBL" id="TCG11860.1"/>
    </source>
</evidence>
<dbReference type="HAMAP" id="MF_00020">
    <property type="entry name" value="Acetate_kinase"/>
    <property type="match status" value="1"/>
</dbReference>
<sequence>MDRKILIVNGGSSSLKFQVLKAHNKDLIASGMAERIEVDGIFTIKVNGEKFRIDKTLNNHKDAIALLMEELKNKEIIKDWKELVGVGHRIVQGGEFFKKSSLITKKELKEIRELAKLAPLHNPGEADIIEAFMSLLPNVPNVAVFDTSFHQTMEKEEFMYAVPNEWYTKYGVRRYGMHGTSHKYITKHMEEHLKKDSVNLIVCHLGNGSSLSAIRNSRVINTSMGLTPLAGLIMGTRSGDLDPAIVSYMSGQLNKDANYVVDLLNHESGLKALSGISSDMRDIRDAADKGDERAQFTIRSFSRRIATYIVDYANQIGEKLDGIVFTAGIGENSKEIREAIISEVKILGLELCDERNGEKYEDILLISDDSSKIPLFAVRTNEEIMIANDLLTFIK</sequence>
<dbReference type="EMBL" id="PSZO01000002">
    <property type="protein sequence ID" value="TCG11860.1"/>
    <property type="molecule type" value="Genomic_DNA"/>
</dbReference>
<dbReference type="OrthoDB" id="9802453at2"/>
<keyword evidence="7" id="KW-0460">Magnesium</keyword>
<dbReference type="SUPFAM" id="SSF53067">
    <property type="entry name" value="Actin-like ATPase domain"/>
    <property type="match status" value="2"/>
</dbReference>
<comment type="subunit">
    <text evidence="7">Homodimer.</text>
</comment>
<organism evidence="9 10">
    <name type="scientific">Mycoplasma marinum</name>
    <dbReference type="NCBI Taxonomy" id="1937190"/>
    <lineage>
        <taxon>Bacteria</taxon>
        <taxon>Bacillati</taxon>
        <taxon>Mycoplasmatota</taxon>
        <taxon>Mollicutes</taxon>
        <taxon>Mycoplasmataceae</taxon>
        <taxon>Mycoplasma</taxon>
    </lineage>
</organism>
<dbReference type="GO" id="GO:0000287">
    <property type="term" value="F:magnesium ion binding"/>
    <property type="evidence" value="ECO:0007669"/>
    <property type="project" value="UniProtKB-UniRule"/>
</dbReference>
<comment type="catalytic activity">
    <reaction evidence="7">
        <text>acetate + ATP = acetyl phosphate + ADP</text>
        <dbReference type="Rhea" id="RHEA:11352"/>
        <dbReference type="ChEBI" id="CHEBI:22191"/>
        <dbReference type="ChEBI" id="CHEBI:30089"/>
        <dbReference type="ChEBI" id="CHEBI:30616"/>
        <dbReference type="ChEBI" id="CHEBI:456216"/>
        <dbReference type="EC" id="2.7.2.1"/>
    </reaction>
</comment>
<reference evidence="9 10" key="1">
    <citation type="submission" date="2018-02" db="EMBL/GenBank/DDBJ databases">
        <title>Mycoplasma marinum and Mycoplasma todarodis sp. nov., moderately halophilic and psychrotolerant mycoplasmas isolated from cephalopods.</title>
        <authorList>
            <person name="Viver T."/>
        </authorList>
    </citation>
    <scope>NUCLEOTIDE SEQUENCE [LARGE SCALE GENOMIC DNA]</scope>
    <source>
        <strain evidence="9 10">PE</strain>
    </source>
</reference>